<organism evidence="4 5">
    <name type="scientific">Paractinoplanes atraurantiacus</name>
    <dbReference type="NCBI Taxonomy" id="1036182"/>
    <lineage>
        <taxon>Bacteria</taxon>
        <taxon>Bacillati</taxon>
        <taxon>Actinomycetota</taxon>
        <taxon>Actinomycetes</taxon>
        <taxon>Micromonosporales</taxon>
        <taxon>Micromonosporaceae</taxon>
        <taxon>Paractinoplanes</taxon>
    </lineage>
</organism>
<keyword evidence="5" id="KW-1185">Reference proteome</keyword>
<evidence type="ECO:0000256" key="3">
    <source>
        <dbReference type="SAM" id="SignalP"/>
    </source>
</evidence>
<dbReference type="RefSeq" id="WP_179855141.1">
    <property type="nucleotide sequence ID" value="NZ_OBDY01000004.1"/>
</dbReference>
<name>A0A285HCE8_9ACTN</name>
<accession>A0A285HCE8</accession>
<keyword evidence="3" id="KW-0732">Signal</keyword>
<feature type="region of interest" description="Disordered" evidence="1">
    <location>
        <begin position="234"/>
        <end position="273"/>
    </location>
</feature>
<evidence type="ECO:0000313" key="5">
    <source>
        <dbReference type="Proteomes" id="UP000219612"/>
    </source>
</evidence>
<keyword evidence="2" id="KW-0472">Membrane</keyword>
<dbReference type="Proteomes" id="UP000219612">
    <property type="component" value="Unassembled WGS sequence"/>
</dbReference>
<feature type="transmembrane region" description="Helical" evidence="2">
    <location>
        <begin position="309"/>
        <end position="330"/>
    </location>
</feature>
<evidence type="ECO:0000313" key="4">
    <source>
        <dbReference type="EMBL" id="SNY33324.1"/>
    </source>
</evidence>
<evidence type="ECO:0000256" key="1">
    <source>
        <dbReference type="SAM" id="MobiDB-lite"/>
    </source>
</evidence>
<keyword evidence="2" id="KW-1133">Transmembrane helix</keyword>
<proteinExistence type="predicted"/>
<reference evidence="4 5" key="1">
    <citation type="submission" date="2017-09" db="EMBL/GenBank/DDBJ databases">
        <authorList>
            <person name="Ehlers B."/>
            <person name="Leendertz F.H."/>
        </authorList>
    </citation>
    <scope>NUCLEOTIDE SEQUENCE [LARGE SCALE GENOMIC DNA]</scope>
    <source>
        <strain evidence="4 5">CGMCC 4.6857</strain>
    </source>
</reference>
<protein>
    <submittedName>
        <fullName evidence="4">Uncharacterized protein</fullName>
    </submittedName>
</protein>
<evidence type="ECO:0000256" key="2">
    <source>
        <dbReference type="SAM" id="Phobius"/>
    </source>
</evidence>
<sequence>MTELGGSAVLRRFVFLLAASSAALAPGAAYATTPITDQACVSAAAATYRHTFDGPSGSVTVTAAKPLCSGQTQTFALASYTAGAPSSNARPFVYSTDRGSITASKRTLSLKVTLPSCYTQVEAIKGTALAYEGTNAPADLLPSATYSGGTRSCAPAPTVTFDNACDGSFTGTLANSDQASTDAVFLTGDRLLRLPPGASRTLTAKAGTTLTIRTNTFTTYAGSWRQPTDCATIAPSAAPPTTAATTTPTPTTGGEGAGAPASTPASLIPSSASTTSDLTDAGAWYPATPTTPAVATASQSSSTMSTGSVLAIALGLLLMVGGGFLLVRVLRTLREEP</sequence>
<feature type="chain" id="PRO_5012470622" evidence="3">
    <location>
        <begin position="32"/>
        <end position="337"/>
    </location>
</feature>
<dbReference type="AlphaFoldDB" id="A0A285HCE8"/>
<feature type="signal peptide" evidence="3">
    <location>
        <begin position="1"/>
        <end position="31"/>
    </location>
</feature>
<gene>
    <name evidence="4" type="ORF">SAMN05421748_104118</name>
</gene>
<dbReference type="EMBL" id="OBDY01000004">
    <property type="protein sequence ID" value="SNY33324.1"/>
    <property type="molecule type" value="Genomic_DNA"/>
</dbReference>
<keyword evidence="2" id="KW-0812">Transmembrane</keyword>